<keyword evidence="4" id="KW-0788">Thiol protease</keyword>
<organism evidence="7 8">
    <name type="scientific">Triticum turgidum subsp. durum</name>
    <name type="common">Durum wheat</name>
    <name type="synonym">Triticum durum</name>
    <dbReference type="NCBI Taxonomy" id="4567"/>
    <lineage>
        <taxon>Eukaryota</taxon>
        <taxon>Viridiplantae</taxon>
        <taxon>Streptophyta</taxon>
        <taxon>Embryophyta</taxon>
        <taxon>Tracheophyta</taxon>
        <taxon>Spermatophyta</taxon>
        <taxon>Magnoliopsida</taxon>
        <taxon>Liliopsida</taxon>
        <taxon>Poales</taxon>
        <taxon>Poaceae</taxon>
        <taxon>BOP clade</taxon>
        <taxon>Pooideae</taxon>
        <taxon>Triticodae</taxon>
        <taxon>Triticeae</taxon>
        <taxon>Triticinae</taxon>
        <taxon>Triticum</taxon>
    </lineage>
</organism>
<dbReference type="PANTHER" id="PTHR12606">
    <property type="entry name" value="SENTRIN/SUMO-SPECIFIC PROTEASE"/>
    <property type="match status" value="1"/>
</dbReference>
<keyword evidence="2" id="KW-0645">Protease</keyword>
<feature type="compositionally biased region" description="Polar residues" evidence="5">
    <location>
        <begin position="438"/>
        <end position="468"/>
    </location>
</feature>
<dbReference type="GO" id="GO:0006508">
    <property type="term" value="P:proteolysis"/>
    <property type="evidence" value="ECO:0007669"/>
    <property type="project" value="UniProtKB-KW"/>
</dbReference>
<reference evidence="7 8" key="1">
    <citation type="submission" date="2017-09" db="EMBL/GenBank/DDBJ databases">
        <authorList>
            <consortium name="International Durum Wheat Genome Sequencing Consortium (IDWGSC)"/>
            <person name="Milanesi L."/>
        </authorList>
    </citation>
    <scope>NUCLEOTIDE SEQUENCE [LARGE SCALE GENOMIC DNA]</scope>
    <source>
        <strain evidence="8">cv. Svevo</strain>
    </source>
</reference>
<evidence type="ECO:0000256" key="1">
    <source>
        <dbReference type="ARBA" id="ARBA00005234"/>
    </source>
</evidence>
<dbReference type="InterPro" id="IPR038765">
    <property type="entry name" value="Papain-like_cys_pep_sf"/>
</dbReference>
<feature type="region of interest" description="Disordered" evidence="5">
    <location>
        <begin position="380"/>
        <end position="498"/>
    </location>
</feature>
<name>A0A9R0S863_TRITD</name>
<dbReference type="InterPro" id="IPR003653">
    <property type="entry name" value="Peptidase_C48_C"/>
</dbReference>
<dbReference type="OMA" id="NITKWPI"/>
<evidence type="ECO:0000313" key="7">
    <source>
        <dbReference type="EMBL" id="VAH90534.1"/>
    </source>
</evidence>
<evidence type="ECO:0000256" key="3">
    <source>
        <dbReference type="ARBA" id="ARBA00022801"/>
    </source>
</evidence>
<evidence type="ECO:0000256" key="5">
    <source>
        <dbReference type="SAM" id="MobiDB-lite"/>
    </source>
</evidence>
<dbReference type="EMBL" id="LT934117">
    <property type="protein sequence ID" value="VAH90534.1"/>
    <property type="molecule type" value="Genomic_DNA"/>
</dbReference>
<evidence type="ECO:0000256" key="2">
    <source>
        <dbReference type="ARBA" id="ARBA00022670"/>
    </source>
</evidence>
<keyword evidence="3" id="KW-0378">Hydrolase</keyword>
<dbReference type="PROSITE" id="PS50600">
    <property type="entry name" value="ULP_PROTEASE"/>
    <property type="match status" value="1"/>
</dbReference>
<keyword evidence="8" id="KW-1185">Reference proteome</keyword>
<evidence type="ECO:0000256" key="4">
    <source>
        <dbReference type="ARBA" id="ARBA00022807"/>
    </source>
</evidence>
<protein>
    <recommendedName>
        <fullName evidence="6">Ubiquitin-like protease family profile domain-containing protein</fullName>
    </recommendedName>
</protein>
<sequence>MEEYGEVYCSVEKWCTLVSQLNARQRTRLRGTSLQNFLQIPSMQMRKCLLKYIIQKYDPIKKRFVLRPTKGGISLRTDDVFHIFGLVNKGKDVMKALGKMDEYVKEMVPSKFVDARSGEIVIDQLINNIVSSGTYDDDFVRRAVLVLIGTIIAPHSTRHVPHFLYQLVEDVEAIKSYNWNAFTLRVCIEGITKTIKDVKKFKWPVGNLALIQYMYWEKVQPTLVETFDPLLSEYPLMVNWSEMEAKKRDIYDNENDRGHGTIDDLISEQYRHARIAKEAIIEEEDTEPPSPKGGGRTRKGCKPTASSSRGGTKEHFMKCIRDMQKEIRLIPEKCAEILLNKLSKKGLLVKRSWDFRDDRAFEDESDELVRKYKPKYHTEVTSSPLEEREEEEMDASFTGPNGTNFPNDEGMPSTPGKGVENDPFIIEDNGSPKEASPSLGTNDFPSLTRNPQKENAVSVGSSAENSAEGTYPSPETICKDAINNGTEEHDGKRKRQQSKYCRSPFIIEDGPHKRVKKSLFRMRDVLLSTDFMDENQIEGARIYIDTLADSPKHCKQTVVHMTRIGGETCTAEMLQAITSGDWLNGAVINCYSNHLLTTTPMADRHVLTSWVSYCLIQRAKGKLKNSNMNYMEFFTKESKTVSRVIDEYFAKDKAFFPLNVNKNHWITIVMHTKKKEFQVLNSTGKISKAVHAKIALMRAEIAVDTNQVNSAIGTHHPDVSKWPIKEYKMPRQSDGVSCGLFVMKCIELWDGDAFRHDFDQDEINSSRGRILAEILFSESNTLTKVKEKILKIMEKE</sequence>
<dbReference type="GO" id="GO:0016926">
    <property type="term" value="P:protein desumoylation"/>
    <property type="evidence" value="ECO:0007669"/>
    <property type="project" value="TreeGrafter"/>
</dbReference>
<feature type="domain" description="Ubiquitin-like protease family profile" evidence="6">
    <location>
        <begin position="567"/>
        <end position="749"/>
    </location>
</feature>
<dbReference type="AlphaFoldDB" id="A0A9R0S863"/>
<proteinExistence type="inferred from homology"/>
<dbReference type="GO" id="GO:0016929">
    <property type="term" value="F:deSUMOylase activity"/>
    <property type="evidence" value="ECO:0007669"/>
    <property type="project" value="TreeGrafter"/>
</dbReference>
<comment type="similarity">
    <text evidence="1">Belongs to the peptidase C48 family.</text>
</comment>
<gene>
    <name evidence="7" type="ORF">TRITD_4Av1G067220</name>
</gene>
<dbReference type="Gene3D" id="3.40.395.10">
    <property type="entry name" value="Adenoviral Proteinase, Chain A"/>
    <property type="match status" value="1"/>
</dbReference>
<dbReference type="GO" id="GO:0005634">
    <property type="term" value="C:nucleus"/>
    <property type="evidence" value="ECO:0007669"/>
    <property type="project" value="TreeGrafter"/>
</dbReference>
<dbReference type="SUPFAM" id="SSF54001">
    <property type="entry name" value="Cysteine proteinases"/>
    <property type="match status" value="1"/>
</dbReference>
<dbReference type="Proteomes" id="UP000324705">
    <property type="component" value="Chromosome 4A"/>
</dbReference>
<evidence type="ECO:0000313" key="8">
    <source>
        <dbReference type="Proteomes" id="UP000324705"/>
    </source>
</evidence>
<dbReference type="PANTHER" id="PTHR12606:SF155">
    <property type="entry name" value="OS04G0316900 PROTEIN"/>
    <property type="match status" value="1"/>
</dbReference>
<dbReference type="Gramene" id="TRITD4Av1G067220.1">
    <property type="protein sequence ID" value="TRITD4Av1G067220.1"/>
    <property type="gene ID" value="TRITD4Av1G067220"/>
</dbReference>
<accession>A0A9R0S863</accession>
<evidence type="ECO:0000259" key="6">
    <source>
        <dbReference type="PROSITE" id="PS50600"/>
    </source>
</evidence>
<feature type="region of interest" description="Disordered" evidence="5">
    <location>
        <begin position="281"/>
        <end position="314"/>
    </location>
</feature>
<dbReference type="Pfam" id="PF02902">
    <property type="entry name" value="Peptidase_C48"/>
    <property type="match status" value="1"/>
</dbReference>